<comment type="caution">
    <text evidence="3">The sequence shown here is derived from an EMBL/GenBank/DDBJ whole genome shotgun (WGS) entry which is preliminary data.</text>
</comment>
<dbReference type="OrthoDB" id="4161589at2759"/>
<dbReference type="Pfam" id="PF11905">
    <property type="entry name" value="DUF3425"/>
    <property type="match status" value="1"/>
</dbReference>
<dbReference type="Proteomes" id="UP000242877">
    <property type="component" value="Unassembled WGS sequence"/>
</dbReference>
<keyword evidence="1" id="KW-0175">Coiled coil</keyword>
<evidence type="ECO:0000313" key="3">
    <source>
        <dbReference type="EMBL" id="KZZ90384.1"/>
    </source>
</evidence>
<feature type="region of interest" description="Disordered" evidence="2">
    <location>
        <begin position="329"/>
        <end position="355"/>
    </location>
</feature>
<evidence type="ECO:0000256" key="2">
    <source>
        <dbReference type="SAM" id="MobiDB-lite"/>
    </source>
</evidence>
<feature type="coiled-coil region" evidence="1">
    <location>
        <begin position="162"/>
        <end position="215"/>
    </location>
</feature>
<gene>
    <name evidence="3" type="ORF">AAP_03914</name>
</gene>
<organism evidence="3 4">
    <name type="scientific">Ascosphaera apis ARSEF 7405</name>
    <dbReference type="NCBI Taxonomy" id="392613"/>
    <lineage>
        <taxon>Eukaryota</taxon>
        <taxon>Fungi</taxon>
        <taxon>Dikarya</taxon>
        <taxon>Ascomycota</taxon>
        <taxon>Pezizomycotina</taxon>
        <taxon>Eurotiomycetes</taxon>
        <taxon>Eurotiomycetidae</taxon>
        <taxon>Onygenales</taxon>
        <taxon>Ascosphaeraceae</taxon>
        <taxon>Ascosphaera</taxon>
    </lineage>
</organism>
<dbReference type="CDD" id="cd14688">
    <property type="entry name" value="bZIP_YAP"/>
    <property type="match status" value="1"/>
</dbReference>
<proteinExistence type="predicted"/>
<reference evidence="3 4" key="1">
    <citation type="journal article" date="2016" name="Genome Biol. Evol.">
        <title>Divergent and convergent evolution of fungal pathogenicity.</title>
        <authorList>
            <person name="Shang Y."/>
            <person name="Xiao G."/>
            <person name="Zheng P."/>
            <person name="Cen K."/>
            <person name="Zhan S."/>
            <person name="Wang C."/>
        </authorList>
    </citation>
    <scope>NUCLEOTIDE SEQUENCE [LARGE SCALE GENOMIC DNA]</scope>
    <source>
        <strain evidence="3 4">ARSEF 7405</strain>
    </source>
</reference>
<feature type="compositionally biased region" description="Low complexity" evidence="2">
    <location>
        <begin position="84"/>
        <end position="99"/>
    </location>
</feature>
<keyword evidence="4" id="KW-1185">Reference proteome</keyword>
<dbReference type="AlphaFoldDB" id="A0A167XRK9"/>
<feature type="compositionally biased region" description="Low complexity" evidence="2">
    <location>
        <begin position="11"/>
        <end position="29"/>
    </location>
</feature>
<protein>
    <submittedName>
        <fullName evidence="3">BZIP transcription factor</fullName>
    </submittedName>
</protein>
<feature type="compositionally biased region" description="Polar residues" evidence="2">
    <location>
        <begin position="69"/>
        <end position="83"/>
    </location>
</feature>
<dbReference type="VEuPathDB" id="FungiDB:AAP_03914"/>
<evidence type="ECO:0000256" key="1">
    <source>
        <dbReference type="SAM" id="Coils"/>
    </source>
</evidence>
<name>A0A167XRK9_9EURO</name>
<accession>A0A167XRK9</accession>
<evidence type="ECO:0000313" key="4">
    <source>
        <dbReference type="Proteomes" id="UP000242877"/>
    </source>
</evidence>
<dbReference type="EMBL" id="AZGZ01000017">
    <property type="protein sequence ID" value="KZZ90384.1"/>
    <property type="molecule type" value="Genomic_DNA"/>
</dbReference>
<dbReference type="InterPro" id="IPR021833">
    <property type="entry name" value="DUF3425"/>
</dbReference>
<feature type="compositionally biased region" description="Polar residues" evidence="2">
    <location>
        <begin position="39"/>
        <end position="54"/>
    </location>
</feature>
<sequence length="676" mass="73908">MASQTDSISIAGRSTGVSASAVAARAAGVNEPTGPSAFGSPTTSISHTSTNPFQTGLDGLMSADKKGNINFQHGNINATSQPLGRSDSGGSNVSSSRGSYLGDVHRDEGKIGANTARKATAAGETANTGDETTQTKKRKPGSSRGVANLTAAQLARKRANDREAQRAIRKRTKEQIESLEQEVRRLSSQQPHHELTRISRERDAALAENEDIRKRLATVLAIIQPILDASGLTEQQLATAPPTIIHDPTNGPQLSLIAPSVPSTITSVPEQMPTTAPQQQMQPPPFMAPISKSLGPPPISAPQHHHYSHVTAMHTTGVAVTATPTNSSISLSSPYPSNSSHAQSFTTPSPPTSEMNLCNPPWPELIPEQTWSIGDLMDFKKRSLSQTLELSDSERLGFNFVLDDGRGVSSEMPAQQNLSTGEWKLGGVEMHQHQQSNDMRGLALRGPSSSDPRSVEFMPASNVIIKNLQPTCPMDGILLDFLSSRRQKAAEGASSRQLVGPPYPSVSSLLNSQDNTYSHPISKVFTEILSTFPHLNALPDRVAVLYIMFLLMRWQIYPTKENYERVPSWLMPLPCQFTTAHPAWMDYLIWPRLREIMIPRHTEYSFASWFIPYTADLSVNWPYEPTDALLATAGCDELLINPVFEQHLRNLDNWSLGPRFKQAFPHLTDAVKIKET</sequence>
<dbReference type="PANTHER" id="PTHR37012">
    <property type="entry name" value="B-ZIP TRANSCRIPTION FACTOR (EUROFUNG)-RELATED"/>
    <property type="match status" value="1"/>
</dbReference>
<feature type="compositionally biased region" description="Low complexity" evidence="2">
    <location>
        <begin position="329"/>
        <end position="344"/>
    </location>
</feature>
<feature type="region of interest" description="Disordered" evidence="2">
    <location>
        <begin position="1"/>
        <end position="148"/>
    </location>
</feature>
<dbReference type="Gene3D" id="1.20.5.170">
    <property type="match status" value="1"/>
</dbReference>
<dbReference type="PANTHER" id="PTHR37012:SF2">
    <property type="entry name" value="BZIP DOMAIN-CONTAINING PROTEIN-RELATED"/>
    <property type="match status" value="1"/>
</dbReference>